<keyword evidence="2" id="KW-1185">Reference proteome</keyword>
<accession>A0A218U843</accession>
<reference evidence="1 2" key="1">
    <citation type="submission" date="2017-05" db="EMBL/GenBank/DDBJ databases">
        <title>Genome of assembly of the Bengalese finch, Lonchura striata domestica.</title>
        <authorList>
            <person name="Colquitt B.M."/>
            <person name="Brainard M.S."/>
        </authorList>
    </citation>
    <scope>NUCLEOTIDE SEQUENCE [LARGE SCALE GENOMIC DNA]</scope>
    <source>
        <strain evidence="1">White83orange57</strain>
    </source>
</reference>
<organism evidence="1 2">
    <name type="scientific">Lonchura striata</name>
    <name type="common">white-rumped munia</name>
    <dbReference type="NCBI Taxonomy" id="40157"/>
    <lineage>
        <taxon>Eukaryota</taxon>
        <taxon>Metazoa</taxon>
        <taxon>Chordata</taxon>
        <taxon>Craniata</taxon>
        <taxon>Vertebrata</taxon>
        <taxon>Euteleostomi</taxon>
        <taxon>Archelosauria</taxon>
        <taxon>Archosauria</taxon>
        <taxon>Dinosauria</taxon>
        <taxon>Saurischia</taxon>
        <taxon>Theropoda</taxon>
        <taxon>Coelurosauria</taxon>
        <taxon>Aves</taxon>
        <taxon>Neognathae</taxon>
        <taxon>Neoaves</taxon>
        <taxon>Telluraves</taxon>
        <taxon>Australaves</taxon>
        <taxon>Passeriformes</taxon>
        <taxon>Passeroidea</taxon>
        <taxon>Estrildidae</taxon>
        <taxon>Estrildinae</taxon>
        <taxon>Lonchura</taxon>
    </lineage>
</organism>
<dbReference type="EMBL" id="MUZQ01000698">
    <property type="protein sequence ID" value="OWK49818.1"/>
    <property type="molecule type" value="Genomic_DNA"/>
</dbReference>
<evidence type="ECO:0000313" key="2">
    <source>
        <dbReference type="Proteomes" id="UP000197619"/>
    </source>
</evidence>
<dbReference type="AlphaFoldDB" id="A0A218U843"/>
<dbReference type="Proteomes" id="UP000197619">
    <property type="component" value="Unassembled WGS sequence"/>
</dbReference>
<protein>
    <submittedName>
        <fullName evidence="1">Partner of Y14 and mago</fullName>
    </submittedName>
</protein>
<comment type="caution">
    <text evidence="1">The sequence shown here is derived from an EMBL/GenBank/DDBJ whole genome shotgun (WGS) entry which is preliminary data.</text>
</comment>
<name>A0A218U843_9PASE</name>
<gene>
    <name evidence="1" type="primary">WIBG</name>
    <name evidence="1" type="ORF">RLOC_00009393</name>
</gene>
<sequence length="51" mass="5807">MKNLRKKLRQVEELRRRLEGGAGPRPSPEQLQKLARRGALEAELRALELGS</sequence>
<evidence type="ECO:0000313" key="1">
    <source>
        <dbReference type="EMBL" id="OWK49818.1"/>
    </source>
</evidence>
<proteinExistence type="predicted"/>